<dbReference type="EMBL" id="MU150266">
    <property type="protein sequence ID" value="KAF9463058.1"/>
    <property type="molecule type" value="Genomic_DNA"/>
</dbReference>
<evidence type="ECO:0000313" key="2">
    <source>
        <dbReference type="EMBL" id="KAF9463058.1"/>
    </source>
</evidence>
<evidence type="ECO:0000313" key="3">
    <source>
        <dbReference type="Proteomes" id="UP000807353"/>
    </source>
</evidence>
<sequence length="197" mass="21936">MDLLRKRIPFKLTDSPTVLSEVGDPILDEQEELIQGLREANVISNGWHLALLRIVLGLSFSLQLISLVHSPHKNPFLVMFPVESTEVLPSIPYPVLATLLSMAIHINLAFLAFPGDLQTPLRFWDFGVFPVSYQFLYIAAAVPPTLSLFLQLPWQSTAWWSVTVAVVFIVRTVTGSIDYGNEGITELETMQYVAPGA</sequence>
<accession>A0A9P6CJR0</accession>
<dbReference type="AlphaFoldDB" id="A0A9P6CJR0"/>
<keyword evidence="3" id="KW-1185">Reference proteome</keyword>
<feature type="transmembrane region" description="Helical" evidence="1">
    <location>
        <begin position="91"/>
        <end position="113"/>
    </location>
</feature>
<evidence type="ECO:0000256" key="1">
    <source>
        <dbReference type="SAM" id="Phobius"/>
    </source>
</evidence>
<keyword evidence="1" id="KW-0472">Membrane</keyword>
<name>A0A9P6CJR0_9AGAR</name>
<dbReference type="OrthoDB" id="3358048at2759"/>
<keyword evidence="1" id="KW-0812">Transmembrane</keyword>
<reference evidence="2" key="1">
    <citation type="submission" date="2020-11" db="EMBL/GenBank/DDBJ databases">
        <authorList>
            <consortium name="DOE Joint Genome Institute"/>
            <person name="Ahrendt S."/>
            <person name="Riley R."/>
            <person name="Andreopoulos W."/>
            <person name="Labutti K."/>
            <person name="Pangilinan J."/>
            <person name="Ruiz-Duenas F.J."/>
            <person name="Barrasa J.M."/>
            <person name="Sanchez-Garcia M."/>
            <person name="Camarero S."/>
            <person name="Miyauchi S."/>
            <person name="Serrano A."/>
            <person name="Linde D."/>
            <person name="Babiker R."/>
            <person name="Drula E."/>
            <person name="Ayuso-Fernandez I."/>
            <person name="Pacheco R."/>
            <person name="Padilla G."/>
            <person name="Ferreira P."/>
            <person name="Barriuso J."/>
            <person name="Kellner H."/>
            <person name="Castanera R."/>
            <person name="Alfaro M."/>
            <person name="Ramirez L."/>
            <person name="Pisabarro A.G."/>
            <person name="Kuo A."/>
            <person name="Tritt A."/>
            <person name="Lipzen A."/>
            <person name="He G."/>
            <person name="Yan M."/>
            <person name="Ng V."/>
            <person name="Cullen D."/>
            <person name="Martin F."/>
            <person name="Rosso M.-N."/>
            <person name="Henrissat B."/>
            <person name="Hibbett D."/>
            <person name="Martinez A.T."/>
            <person name="Grigoriev I.V."/>
        </authorList>
    </citation>
    <scope>NUCLEOTIDE SEQUENCE</scope>
    <source>
        <strain evidence="2">CBS 247.69</strain>
    </source>
</reference>
<feature type="transmembrane region" description="Helical" evidence="1">
    <location>
        <begin position="50"/>
        <end position="71"/>
    </location>
</feature>
<proteinExistence type="predicted"/>
<keyword evidence="1" id="KW-1133">Transmembrane helix</keyword>
<comment type="caution">
    <text evidence="2">The sequence shown here is derived from an EMBL/GenBank/DDBJ whole genome shotgun (WGS) entry which is preliminary data.</text>
</comment>
<organism evidence="2 3">
    <name type="scientific">Collybia nuda</name>
    <dbReference type="NCBI Taxonomy" id="64659"/>
    <lineage>
        <taxon>Eukaryota</taxon>
        <taxon>Fungi</taxon>
        <taxon>Dikarya</taxon>
        <taxon>Basidiomycota</taxon>
        <taxon>Agaricomycotina</taxon>
        <taxon>Agaricomycetes</taxon>
        <taxon>Agaricomycetidae</taxon>
        <taxon>Agaricales</taxon>
        <taxon>Tricholomatineae</taxon>
        <taxon>Clitocybaceae</taxon>
        <taxon>Collybia</taxon>
    </lineage>
</organism>
<dbReference type="Proteomes" id="UP000807353">
    <property type="component" value="Unassembled WGS sequence"/>
</dbReference>
<feature type="transmembrane region" description="Helical" evidence="1">
    <location>
        <begin position="158"/>
        <end position="177"/>
    </location>
</feature>
<gene>
    <name evidence="2" type="ORF">BDZ94DRAFT_650902</name>
</gene>
<protein>
    <submittedName>
        <fullName evidence="2">Uncharacterized protein</fullName>
    </submittedName>
</protein>
<feature type="transmembrane region" description="Helical" evidence="1">
    <location>
        <begin position="134"/>
        <end position="152"/>
    </location>
</feature>